<dbReference type="Gene3D" id="6.10.140.1340">
    <property type="match status" value="1"/>
</dbReference>
<keyword evidence="1" id="KW-0812">Transmembrane</keyword>
<keyword evidence="4" id="KW-1185">Reference proteome</keyword>
<dbReference type="InterPro" id="IPR021309">
    <property type="entry name" value="YgaP-like_TM"/>
</dbReference>
<evidence type="ECO:0000313" key="3">
    <source>
        <dbReference type="EMBL" id="RUO40494.1"/>
    </source>
</evidence>
<dbReference type="EMBL" id="PIPQ01000003">
    <property type="protein sequence ID" value="RUO40494.1"/>
    <property type="molecule type" value="Genomic_DNA"/>
</dbReference>
<dbReference type="Proteomes" id="UP000286976">
    <property type="component" value="Unassembled WGS sequence"/>
</dbReference>
<feature type="transmembrane region" description="Helical" evidence="1">
    <location>
        <begin position="29"/>
        <end position="55"/>
    </location>
</feature>
<dbReference type="RefSeq" id="WP_126757370.1">
    <property type="nucleotide sequence ID" value="NZ_PIPQ01000003.1"/>
</dbReference>
<proteinExistence type="predicted"/>
<dbReference type="AlphaFoldDB" id="A0A432X1X3"/>
<accession>A0A432X1X3</accession>
<dbReference type="OrthoDB" id="9799383at2"/>
<feature type="domain" description="Inner membrane protein YgaP-like transmembrane" evidence="2">
    <location>
        <begin position="2"/>
        <end position="56"/>
    </location>
</feature>
<keyword evidence="1" id="KW-0472">Membrane</keyword>
<evidence type="ECO:0000256" key="1">
    <source>
        <dbReference type="SAM" id="Phobius"/>
    </source>
</evidence>
<organism evidence="3 4">
    <name type="scientific">Aliidiomarina taiwanensis</name>
    <dbReference type="NCBI Taxonomy" id="946228"/>
    <lineage>
        <taxon>Bacteria</taxon>
        <taxon>Pseudomonadati</taxon>
        <taxon>Pseudomonadota</taxon>
        <taxon>Gammaproteobacteria</taxon>
        <taxon>Alteromonadales</taxon>
        <taxon>Idiomarinaceae</taxon>
        <taxon>Aliidiomarina</taxon>
    </lineage>
</organism>
<reference evidence="3 4" key="1">
    <citation type="journal article" date="2011" name="Front. Microbiol.">
        <title>Genomic signatures of strain selection and enhancement in Bacillus atrophaeus var. globigii, a historical biowarfare simulant.</title>
        <authorList>
            <person name="Gibbons H.S."/>
            <person name="Broomall S.M."/>
            <person name="McNew L.A."/>
            <person name="Daligault H."/>
            <person name="Chapman C."/>
            <person name="Bruce D."/>
            <person name="Karavis M."/>
            <person name="Krepps M."/>
            <person name="McGregor P.A."/>
            <person name="Hong C."/>
            <person name="Park K.H."/>
            <person name="Akmal A."/>
            <person name="Feldman A."/>
            <person name="Lin J.S."/>
            <person name="Chang W.E."/>
            <person name="Higgs B.W."/>
            <person name="Demirev P."/>
            <person name="Lindquist J."/>
            <person name="Liem A."/>
            <person name="Fochler E."/>
            <person name="Read T.D."/>
            <person name="Tapia R."/>
            <person name="Johnson S."/>
            <person name="Bishop-Lilly K.A."/>
            <person name="Detter C."/>
            <person name="Han C."/>
            <person name="Sozhamannan S."/>
            <person name="Rosenzweig C.N."/>
            <person name="Skowronski E.W."/>
        </authorList>
    </citation>
    <scope>NUCLEOTIDE SEQUENCE [LARGE SCALE GENOMIC DNA]</scope>
    <source>
        <strain evidence="3 4">AIT1</strain>
    </source>
</reference>
<protein>
    <submittedName>
        <fullName evidence="3">DUF2892 domain-containing protein</fullName>
    </submittedName>
</protein>
<gene>
    <name evidence="3" type="ORF">CWE15_06980</name>
</gene>
<name>A0A432X1X3_9GAMM</name>
<feature type="transmembrane region" description="Helical" evidence="1">
    <location>
        <begin position="7"/>
        <end position="23"/>
    </location>
</feature>
<evidence type="ECO:0000259" key="2">
    <source>
        <dbReference type="Pfam" id="PF11127"/>
    </source>
</evidence>
<comment type="caution">
    <text evidence="3">The sequence shown here is derived from an EMBL/GenBank/DDBJ whole genome shotgun (WGS) entry which is preliminary data.</text>
</comment>
<dbReference type="Pfam" id="PF11127">
    <property type="entry name" value="YgaP-like_TM"/>
    <property type="match status" value="1"/>
</dbReference>
<sequence>MSIERIVMAFAGTVVLISVLLAWQVSQHWLILTAFVGANLLQTAFTGFCPLAILLKKLGMKPGQAFK</sequence>
<evidence type="ECO:0000313" key="4">
    <source>
        <dbReference type="Proteomes" id="UP000286976"/>
    </source>
</evidence>
<keyword evidence="1" id="KW-1133">Transmembrane helix</keyword>